<proteinExistence type="predicted"/>
<evidence type="ECO:0000313" key="1">
    <source>
        <dbReference type="Proteomes" id="UP000221080"/>
    </source>
</evidence>
<keyword evidence="1" id="KW-1185">Reference proteome</keyword>
<organism evidence="1 2">
    <name type="scientific">Ictalurus punctatus</name>
    <name type="common">Channel catfish</name>
    <name type="synonym">Silurus punctatus</name>
    <dbReference type="NCBI Taxonomy" id="7998"/>
    <lineage>
        <taxon>Eukaryota</taxon>
        <taxon>Metazoa</taxon>
        <taxon>Chordata</taxon>
        <taxon>Craniata</taxon>
        <taxon>Vertebrata</taxon>
        <taxon>Euteleostomi</taxon>
        <taxon>Actinopterygii</taxon>
        <taxon>Neopterygii</taxon>
        <taxon>Teleostei</taxon>
        <taxon>Ostariophysi</taxon>
        <taxon>Siluriformes</taxon>
        <taxon>Ictaluridae</taxon>
        <taxon>Ictalurus</taxon>
    </lineage>
</organism>
<name>A0A2D0S8N1_ICTPU</name>
<accession>A0A2D0S8N1</accession>
<reference evidence="1" key="1">
    <citation type="journal article" date="2016" name="Nat. Commun.">
        <title>The channel catfish genome sequence provides insights into the evolution of scale formation in teleosts.</title>
        <authorList>
            <person name="Liu Z."/>
            <person name="Liu S."/>
            <person name="Yao J."/>
            <person name="Bao L."/>
            <person name="Zhang J."/>
            <person name="Li Y."/>
            <person name="Jiang C."/>
            <person name="Sun L."/>
            <person name="Wang R."/>
            <person name="Zhang Y."/>
            <person name="Zhou T."/>
            <person name="Zeng Q."/>
            <person name="Fu Q."/>
            <person name="Gao S."/>
            <person name="Li N."/>
            <person name="Koren S."/>
            <person name="Jiang Y."/>
            <person name="Zimin A."/>
            <person name="Xu P."/>
            <person name="Phillippy A.M."/>
            <person name="Geng X."/>
            <person name="Song L."/>
            <person name="Sun F."/>
            <person name="Li C."/>
            <person name="Wang X."/>
            <person name="Chen A."/>
            <person name="Jin Y."/>
            <person name="Yuan Z."/>
            <person name="Yang Y."/>
            <person name="Tan S."/>
            <person name="Peatman E."/>
            <person name="Lu J."/>
            <person name="Qin Z."/>
            <person name="Dunham R."/>
            <person name="Li Z."/>
            <person name="Sonstegard T."/>
            <person name="Feng J."/>
            <person name="Danzmann R.G."/>
            <person name="Schroeder S."/>
            <person name="Scheffler B."/>
            <person name="Duke M.V."/>
            <person name="Ballard L."/>
            <person name="Kucuktas H."/>
            <person name="Kaltenboeck L."/>
            <person name="Liu H."/>
            <person name="Armbruster J."/>
            <person name="Xie Y."/>
            <person name="Kirby M.L."/>
            <person name="Tian Y."/>
            <person name="Flanagan M.E."/>
            <person name="Mu W."/>
            <person name="Waldbieser G.C."/>
        </authorList>
    </citation>
    <scope>NUCLEOTIDE SEQUENCE [LARGE SCALE GENOMIC DNA]</scope>
    <source>
        <strain evidence="1">SDA103</strain>
    </source>
</reference>
<gene>
    <name evidence="2" type="primary">LOC108273920</name>
</gene>
<dbReference type="AlphaFoldDB" id="A0A2D0S8N1"/>
<dbReference type="Proteomes" id="UP000221080">
    <property type="component" value="Chromosome 13"/>
</dbReference>
<protein>
    <submittedName>
        <fullName evidence="2">Uncharacterized protein LOC108273920 isoform X2</fullName>
    </submittedName>
</protein>
<dbReference type="GeneID" id="108273920"/>
<sequence length="275" mass="30911">MPHYTSWDSSDSGPWVEAGDFQHFVPDPHVYPQKQDFTPITQCQACYGLPAQPYYASWDSTNSEPWAEDGDVQHVLSVPHVYHQEQDLTPSTQDQAYYSLPAQPYYASWDSSSSEPLVEDGDVQHLVPAPHVYNQEQDFSPSTLGQVYYSLPAQPYCASWDSSSSEPWFEDGDVQNLVPAPHVYHQEQQFTPSTQGQVYYSLPAQPYYPSWDSFSCSGPCVEAGDPPHPNPSSHVYHQEQIFTPSTQDQQIELPGMAALSEDQNCSSMPEYLGTK</sequence>
<dbReference type="RefSeq" id="XP_017339104.1">
    <property type="nucleotide sequence ID" value="XM_017483615.3"/>
</dbReference>
<evidence type="ECO:0000313" key="2">
    <source>
        <dbReference type="RefSeq" id="XP_017339104.1"/>
    </source>
</evidence>
<reference evidence="2" key="2">
    <citation type="submission" date="2025-08" db="UniProtKB">
        <authorList>
            <consortium name="RefSeq"/>
        </authorList>
    </citation>
    <scope>IDENTIFICATION</scope>
    <source>
        <tissue evidence="2">Blood</tissue>
    </source>
</reference>